<proteinExistence type="predicted"/>
<evidence type="ECO:0000313" key="2">
    <source>
        <dbReference type="Proteomes" id="UP001501578"/>
    </source>
</evidence>
<dbReference type="InterPro" id="IPR006764">
    <property type="entry name" value="SAM_dep_MeTrfase_SAV2177_type"/>
</dbReference>
<name>A0ABP4AYV9_9ACTN</name>
<keyword evidence="1" id="KW-0489">Methyltransferase</keyword>
<evidence type="ECO:0000313" key="1">
    <source>
        <dbReference type="EMBL" id="GAA0943421.1"/>
    </source>
</evidence>
<dbReference type="GO" id="GO:0032259">
    <property type="term" value="P:methylation"/>
    <property type="evidence" value="ECO:0007669"/>
    <property type="project" value="UniProtKB-KW"/>
</dbReference>
<comment type="caution">
    <text evidence="1">The sequence shown here is derived from an EMBL/GenBank/DDBJ whole genome shotgun (WGS) entry which is preliminary data.</text>
</comment>
<reference evidence="2" key="1">
    <citation type="journal article" date="2019" name="Int. J. Syst. Evol. Microbiol.">
        <title>The Global Catalogue of Microorganisms (GCM) 10K type strain sequencing project: providing services to taxonomists for standard genome sequencing and annotation.</title>
        <authorList>
            <consortium name="The Broad Institute Genomics Platform"/>
            <consortium name="The Broad Institute Genome Sequencing Center for Infectious Disease"/>
            <person name="Wu L."/>
            <person name="Ma J."/>
        </authorList>
    </citation>
    <scope>NUCLEOTIDE SEQUENCE [LARGE SCALE GENOMIC DNA]</scope>
    <source>
        <strain evidence="2">JCM 11136</strain>
    </source>
</reference>
<keyword evidence="1" id="KW-0808">Transferase</keyword>
<dbReference type="EMBL" id="BAAAHQ010000035">
    <property type="protein sequence ID" value="GAA0943421.1"/>
    <property type="molecule type" value="Genomic_DNA"/>
</dbReference>
<gene>
    <name evidence="1" type="ORF">GCM10009560_56790</name>
</gene>
<dbReference type="Pfam" id="PF04672">
    <property type="entry name" value="Methyltransf_19"/>
    <property type="match status" value="1"/>
</dbReference>
<dbReference type="GO" id="GO:0008168">
    <property type="term" value="F:methyltransferase activity"/>
    <property type="evidence" value="ECO:0007669"/>
    <property type="project" value="UniProtKB-KW"/>
</dbReference>
<protein>
    <submittedName>
        <fullName evidence="1">SAM-dependent methyltransferase</fullName>
    </submittedName>
</protein>
<keyword evidence="2" id="KW-1185">Reference proteome</keyword>
<organism evidence="1 2">
    <name type="scientific">Nonomuraea longicatena</name>
    <dbReference type="NCBI Taxonomy" id="83682"/>
    <lineage>
        <taxon>Bacteria</taxon>
        <taxon>Bacillati</taxon>
        <taxon>Actinomycetota</taxon>
        <taxon>Actinomycetes</taxon>
        <taxon>Streptosporangiales</taxon>
        <taxon>Streptosporangiaceae</taxon>
        <taxon>Nonomuraea</taxon>
    </lineage>
</organism>
<dbReference type="Proteomes" id="UP001501578">
    <property type="component" value="Unassembled WGS sequence"/>
</dbReference>
<dbReference type="SUPFAM" id="SSF53335">
    <property type="entry name" value="S-adenosyl-L-methionine-dependent methyltransferases"/>
    <property type="match status" value="1"/>
</dbReference>
<dbReference type="PIRSF" id="PIRSF017393">
    <property type="entry name" value="MTase_SAV2177"/>
    <property type="match status" value="1"/>
</dbReference>
<dbReference type="Gene3D" id="3.40.50.150">
    <property type="entry name" value="Vaccinia Virus protein VP39"/>
    <property type="match status" value="1"/>
</dbReference>
<accession>A0ABP4AYV9</accession>
<dbReference type="RefSeq" id="WP_343953150.1">
    <property type="nucleotide sequence ID" value="NZ_BAAAHQ010000035.1"/>
</dbReference>
<sequence>MDIWGSAGFDPNTPNVARLYDYYLGGKDHFPADRLAAEEILRVAPEVRAAARANRAFLGRAVRYLADRGIRQFLDIGAGLPSWGNVHEIAGSGSRVAYVDNDPVVLVHGRAMLARDNDITVIPGDLREPHQILKNRHLGIDFSEPVGVLLVAVMHYVAEADDPARIMTALREALPPGSFLVMSHGTSDARRAAVAKAGEVYSSASASITLRSRTEIEALFTGFDLVPPGLVWLPEWQPDQTSGLDFPESAADALLLCGVGRLGAT</sequence>
<dbReference type="InterPro" id="IPR029063">
    <property type="entry name" value="SAM-dependent_MTases_sf"/>
</dbReference>